<comment type="caution">
    <text evidence="1">The sequence shown here is derived from an EMBL/GenBank/DDBJ whole genome shotgun (WGS) entry which is preliminary data.</text>
</comment>
<reference evidence="1" key="1">
    <citation type="submission" date="2023-03" db="EMBL/GenBank/DDBJ databases">
        <title>Actinoallomurus iriomotensis NBRC 103684.</title>
        <authorList>
            <person name="Ichikawa N."/>
            <person name="Sato H."/>
            <person name="Tonouchi N."/>
        </authorList>
    </citation>
    <scope>NUCLEOTIDE SEQUENCE</scope>
    <source>
        <strain evidence="1">NBRC 103684</strain>
    </source>
</reference>
<sequence length="51" mass="5434">MLQESHGNLTHAEIGEPVGNALNHNLLLSTTLVPPDLAVLDEPPVRAGERP</sequence>
<protein>
    <submittedName>
        <fullName evidence="1">Uncharacterized protein</fullName>
    </submittedName>
</protein>
<dbReference type="EMBL" id="BSTK01000002">
    <property type="protein sequence ID" value="GLY83134.1"/>
    <property type="molecule type" value="Genomic_DNA"/>
</dbReference>
<evidence type="ECO:0000313" key="1">
    <source>
        <dbReference type="EMBL" id="GLY83134.1"/>
    </source>
</evidence>
<dbReference type="AlphaFoldDB" id="A0A9W6RWK5"/>
<keyword evidence="2" id="KW-1185">Reference proteome</keyword>
<organism evidence="1 2">
    <name type="scientific">Actinoallomurus iriomotensis</name>
    <dbReference type="NCBI Taxonomy" id="478107"/>
    <lineage>
        <taxon>Bacteria</taxon>
        <taxon>Bacillati</taxon>
        <taxon>Actinomycetota</taxon>
        <taxon>Actinomycetes</taxon>
        <taxon>Streptosporangiales</taxon>
        <taxon>Thermomonosporaceae</taxon>
        <taxon>Actinoallomurus</taxon>
    </lineage>
</organism>
<name>A0A9W6RWK5_9ACTN</name>
<accession>A0A9W6RWK5</accession>
<gene>
    <name evidence="1" type="ORF">Airi02_010640</name>
</gene>
<proteinExistence type="predicted"/>
<dbReference type="Proteomes" id="UP001165074">
    <property type="component" value="Unassembled WGS sequence"/>
</dbReference>
<evidence type="ECO:0000313" key="2">
    <source>
        <dbReference type="Proteomes" id="UP001165074"/>
    </source>
</evidence>